<organism evidence="2 3">
    <name type="scientific">Thlaspi arvense</name>
    <name type="common">Field penny-cress</name>
    <dbReference type="NCBI Taxonomy" id="13288"/>
    <lineage>
        <taxon>Eukaryota</taxon>
        <taxon>Viridiplantae</taxon>
        <taxon>Streptophyta</taxon>
        <taxon>Embryophyta</taxon>
        <taxon>Tracheophyta</taxon>
        <taxon>Spermatophyta</taxon>
        <taxon>Magnoliopsida</taxon>
        <taxon>eudicotyledons</taxon>
        <taxon>Gunneridae</taxon>
        <taxon>Pentapetalae</taxon>
        <taxon>rosids</taxon>
        <taxon>malvids</taxon>
        <taxon>Brassicales</taxon>
        <taxon>Brassicaceae</taxon>
        <taxon>Thlaspideae</taxon>
        <taxon>Thlaspi</taxon>
    </lineage>
</organism>
<keyword evidence="3" id="KW-1185">Reference proteome</keyword>
<dbReference type="Proteomes" id="UP000836841">
    <property type="component" value="Chromosome 3"/>
</dbReference>
<dbReference type="AlphaFoldDB" id="A0AAU9S069"/>
<proteinExistence type="predicted"/>
<protein>
    <submittedName>
        <fullName evidence="2">Uncharacterized protein</fullName>
    </submittedName>
</protein>
<feature type="region of interest" description="Disordered" evidence="1">
    <location>
        <begin position="1"/>
        <end position="33"/>
    </location>
</feature>
<evidence type="ECO:0000313" key="2">
    <source>
        <dbReference type="EMBL" id="CAH2054256.1"/>
    </source>
</evidence>
<evidence type="ECO:0000256" key="1">
    <source>
        <dbReference type="SAM" id="MobiDB-lite"/>
    </source>
</evidence>
<name>A0AAU9S069_THLAR</name>
<dbReference type="EMBL" id="OU466859">
    <property type="protein sequence ID" value="CAH2054256.1"/>
    <property type="molecule type" value="Genomic_DNA"/>
</dbReference>
<accession>A0AAU9S069</accession>
<evidence type="ECO:0000313" key="3">
    <source>
        <dbReference type="Proteomes" id="UP000836841"/>
    </source>
</evidence>
<feature type="compositionally biased region" description="Low complexity" evidence="1">
    <location>
        <begin position="13"/>
        <end position="29"/>
    </location>
</feature>
<sequence length="114" mass="13287">MTPNHLRSVTAQVTRGGSSVVSRRSLSTGSRRKLSSSPIVYVRKVERFIARSVHVKGDTVSELEEMRKKDIKDALGWIPRELEEDLREKMWPELREMKRMWSDAKETMFPVRKS</sequence>
<reference evidence="2 3" key="1">
    <citation type="submission" date="2022-03" db="EMBL/GenBank/DDBJ databases">
        <authorList>
            <person name="Nunn A."/>
            <person name="Chopra R."/>
            <person name="Nunn A."/>
            <person name="Contreras Garrido A."/>
        </authorList>
    </citation>
    <scope>NUCLEOTIDE SEQUENCE [LARGE SCALE GENOMIC DNA]</scope>
</reference>
<feature type="compositionally biased region" description="Polar residues" evidence="1">
    <location>
        <begin position="1"/>
        <end position="12"/>
    </location>
</feature>
<gene>
    <name evidence="2" type="ORF">TAV2_LOCUS10716</name>
</gene>